<evidence type="ECO:0000256" key="5">
    <source>
        <dbReference type="ARBA" id="ARBA00023145"/>
    </source>
</evidence>
<keyword evidence="2" id="KW-0645">Protease</keyword>
<evidence type="ECO:0000259" key="8">
    <source>
        <dbReference type="SMART" id="SM00645"/>
    </source>
</evidence>
<dbReference type="InterPro" id="IPR013201">
    <property type="entry name" value="Prot_inhib_I29"/>
</dbReference>
<feature type="chain" id="PRO_5043977825" description="Peptidase" evidence="7">
    <location>
        <begin position="19"/>
        <end position="378"/>
    </location>
</feature>
<dbReference type="EMBL" id="BTSX01000004">
    <property type="protein sequence ID" value="GMS96938.1"/>
    <property type="molecule type" value="Genomic_DNA"/>
</dbReference>
<evidence type="ECO:0000259" key="9">
    <source>
        <dbReference type="SMART" id="SM00848"/>
    </source>
</evidence>
<keyword evidence="7" id="KW-0732">Signal</keyword>
<keyword evidence="11" id="KW-1185">Reference proteome</keyword>
<feature type="domain" description="Peptidase C1A papain C-terminal" evidence="8">
    <location>
        <begin position="157"/>
        <end position="376"/>
    </location>
</feature>
<feature type="signal peptide" evidence="7">
    <location>
        <begin position="1"/>
        <end position="18"/>
    </location>
</feature>
<dbReference type="InterPro" id="IPR000169">
    <property type="entry name" value="Pept_cys_AS"/>
</dbReference>
<evidence type="ECO:0000256" key="3">
    <source>
        <dbReference type="ARBA" id="ARBA00022801"/>
    </source>
</evidence>
<dbReference type="GO" id="GO:0008234">
    <property type="term" value="F:cysteine-type peptidase activity"/>
    <property type="evidence" value="ECO:0007669"/>
    <property type="project" value="UniProtKB-KW"/>
</dbReference>
<keyword evidence="6" id="KW-1015">Disulfide bond</keyword>
<dbReference type="Pfam" id="PF08246">
    <property type="entry name" value="Inhibitor_I29"/>
    <property type="match status" value="1"/>
</dbReference>
<comment type="similarity">
    <text evidence="1">Belongs to the peptidase C1 family.</text>
</comment>
<evidence type="ECO:0000256" key="6">
    <source>
        <dbReference type="ARBA" id="ARBA00023157"/>
    </source>
</evidence>
<dbReference type="PRINTS" id="PR00705">
    <property type="entry name" value="PAPAIN"/>
</dbReference>
<evidence type="ECO:0000313" key="10">
    <source>
        <dbReference type="EMBL" id="GMS96938.1"/>
    </source>
</evidence>
<protein>
    <recommendedName>
        <fullName evidence="12">Peptidase</fullName>
    </recommendedName>
</protein>
<dbReference type="PROSITE" id="PS51257">
    <property type="entry name" value="PROKAR_LIPOPROTEIN"/>
    <property type="match status" value="1"/>
</dbReference>
<dbReference type="InterPro" id="IPR000668">
    <property type="entry name" value="Peptidase_C1A_C"/>
</dbReference>
<dbReference type="GO" id="GO:0006508">
    <property type="term" value="P:proteolysis"/>
    <property type="evidence" value="ECO:0007669"/>
    <property type="project" value="UniProtKB-KW"/>
</dbReference>
<keyword evidence="4" id="KW-0788">Thiol protease</keyword>
<evidence type="ECO:0000256" key="2">
    <source>
        <dbReference type="ARBA" id="ARBA00022670"/>
    </source>
</evidence>
<gene>
    <name evidence="10" type="ORF">PENTCL1PPCAC_19113</name>
</gene>
<accession>A0AAV5TRS9</accession>
<reference evidence="10" key="1">
    <citation type="submission" date="2023-10" db="EMBL/GenBank/DDBJ databases">
        <title>Genome assembly of Pristionchus species.</title>
        <authorList>
            <person name="Yoshida K."/>
            <person name="Sommer R.J."/>
        </authorList>
    </citation>
    <scope>NUCLEOTIDE SEQUENCE</scope>
    <source>
        <strain evidence="10">RS0144</strain>
    </source>
</reference>
<dbReference type="AlphaFoldDB" id="A0AAV5TRS9"/>
<dbReference type="PANTHER" id="PTHR12411">
    <property type="entry name" value="CYSTEINE PROTEASE FAMILY C1-RELATED"/>
    <property type="match status" value="1"/>
</dbReference>
<dbReference type="InterPro" id="IPR013128">
    <property type="entry name" value="Peptidase_C1A"/>
</dbReference>
<comment type="caution">
    <text evidence="10">The sequence shown here is derived from an EMBL/GenBank/DDBJ whole genome shotgun (WGS) entry which is preliminary data.</text>
</comment>
<dbReference type="Proteomes" id="UP001432027">
    <property type="component" value="Unassembled WGS sequence"/>
</dbReference>
<dbReference type="SMART" id="SM00848">
    <property type="entry name" value="Inhibitor_I29"/>
    <property type="match status" value="1"/>
</dbReference>
<feature type="domain" description="Cathepsin propeptide inhibitor" evidence="9">
    <location>
        <begin position="55"/>
        <end position="117"/>
    </location>
</feature>
<evidence type="ECO:0008006" key="12">
    <source>
        <dbReference type="Google" id="ProtNLM"/>
    </source>
</evidence>
<sequence>MRFWLLLLVLVTAIACQAEDERNSRDHYYEWNSASPAHQISDSDRESPARLRLEWIEWRRTHGIARIYHDAMDEELHARVFEESELLVAEHNAVFMKGESTYELGINEFADMTKEEFAKYRMSREAVSARRQFSDSLNVTYDFGETDSSHSRAKRSLPTNVDWRTTGCSTPVKDQAGCGSCYAFGVLGVVEFEMCRKTGMVLDLSEQFVVDCSYGIDRSGMNSGCDGGHEVIVMDYLNVHNAPPEHQYRYISGVTGTHYACRSPNTPGTNKMKYTKISSGNELRLQEAVAALGPAVVSMSGENRDFQMFRGGIYSNSKCPKTVDHVVSAVGYGNGDGIDYWILRNSWGTTSGENGYGKIKRGVNQCGIVSDNSWTIKF</sequence>
<evidence type="ECO:0000256" key="1">
    <source>
        <dbReference type="ARBA" id="ARBA00008455"/>
    </source>
</evidence>
<dbReference type="SMART" id="SM00645">
    <property type="entry name" value="Pept_C1"/>
    <property type="match status" value="1"/>
</dbReference>
<organism evidence="10 11">
    <name type="scientific">Pristionchus entomophagus</name>
    <dbReference type="NCBI Taxonomy" id="358040"/>
    <lineage>
        <taxon>Eukaryota</taxon>
        <taxon>Metazoa</taxon>
        <taxon>Ecdysozoa</taxon>
        <taxon>Nematoda</taxon>
        <taxon>Chromadorea</taxon>
        <taxon>Rhabditida</taxon>
        <taxon>Rhabditina</taxon>
        <taxon>Diplogasteromorpha</taxon>
        <taxon>Diplogasteroidea</taxon>
        <taxon>Neodiplogasteridae</taxon>
        <taxon>Pristionchus</taxon>
    </lineage>
</organism>
<proteinExistence type="inferred from homology"/>
<dbReference type="Pfam" id="PF00112">
    <property type="entry name" value="Peptidase_C1"/>
    <property type="match status" value="1"/>
</dbReference>
<evidence type="ECO:0000256" key="7">
    <source>
        <dbReference type="SAM" id="SignalP"/>
    </source>
</evidence>
<keyword evidence="3" id="KW-0378">Hydrolase</keyword>
<evidence type="ECO:0000313" key="11">
    <source>
        <dbReference type="Proteomes" id="UP001432027"/>
    </source>
</evidence>
<keyword evidence="5" id="KW-0865">Zymogen</keyword>
<dbReference type="Gene3D" id="3.90.70.10">
    <property type="entry name" value="Cysteine proteinases"/>
    <property type="match status" value="1"/>
</dbReference>
<dbReference type="InterPro" id="IPR039417">
    <property type="entry name" value="Peptidase_C1A_papain-like"/>
</dbReference>
<name>A0AAV5TRS9_9BILA</name>
<dbReference type="CDD" id="cd02248">
    <property type="entry name" value="Peptidase_C1A"/>
    <property type="match status" value="1"/>
</dbReference>
<dbReference type="PROSITE" id="PS00139">
    <property type="entry name" value="THIOL_PROTEASE_CYS"/>
    <property type="match status" value="1"/>
</dbReference>
<dbReference type="InterPro" id="IPR038765">
    <property type="entry name" value="Papain-like_cys_pep_sf"/>
</dbReference>
<evidence type="ECO:0000256" key="4">
    <source>
        <dbReference type="ARBA" id="ARBA00022807"/>
    </source>
</evidence>
<dbReference type="SUPFAM" id="SSF54001">
    <property type="entry name" value="Cysteine proteinases"/>
    <property type="match status" value="1"/>
</dbReference>